<dbReference type="SUPFAM" id="SSF56300">
    <property type="entry name" value="Metallo-dependent phosphatases"/>
    <property type="match status" value="1"/>
</dbReference>
<name>A0A2P7S2E1_9HYPH</name>
<dbReference type="InterPro" id="IPR000979">
    <property type="entry name" value="Phosphodiesterase_MJ0936/Vps29"/>
</dbReference>
<dbReference type="PANTHER" id="PTHR11124">
    <property type="entry name" value="VACUOLAR SORTING PROTEIN VPS29"/>
    <property type="match status" value="1"/>
</dbReference>
<protein>
    <recommendedName>
        <fullName evidence="2">Phosphoesterase</fullName>
        <ecNumber evidence="2">3.1.4.-</ecNumber>
    </recommendedName>
</protein>
<evidence type="ECO:0000259" key="3">
    <source>
        <dbReference type="Pfam" id="PF12850"/>
    </source>
</evidence>
<gene>
    <name evidence="4" type="ORF">C7I85_24040</name>
</gene>
<dbReference type="AlphaFoldDB" id="A0A2P7S2E1"/>
<keyword evidence="2" id="KW-0479">Metal-binding</keyword>
<dbReference type="InterPro" id="IPR024654">
    <property type="entry name" value="Calcineurin-like_PHP_lpxH"/>
</dbReference>
<evidence type="ECO:0000256" key="2">
    <source>
        <dbReference type="RuleBase" id="RU362039"/>
    </source>
</evidence>
<dbReference type="EC" id="3.1.4.-" evidence="2"/>
<dbReference type="Proteomes" id="UP000240653">
    <property type="component" value="Unassembled WGS sequence"/>
</dbReference>
<feature type="domain" description="Calcineurin-like phosphoesterase" evidence="3">
    <location>
        <begin position="4"/>
        <end position="139"/>
    </location>
</feature>
<dbReference type="OrthoDB" id="9785951at2"/>
<comment type="cofactor">
    <cofactor evidence="2">
        <name>a divalent metal cation</name>
        <dbReference type="ChEBI" id="CHEBI:60240"/>
    </cofactor>
</comment>
<evidence type="ECO:0000256" key="1">
    <source>
        <dbReference type="ARBA" id="ARBA00008950"/>
    </source>
</evidence>
<proteinExistence type="inferred from homology"/>
<evidence type="ECO:0000313" key="5">
    <source>
        <dbReference type="Proteomes" id="UP000240653"/>
    </source>
</evidence>
<dbReference type="EMBL" id="PXYL01000017">
    <property type="protein sequence ID" value="PSJ56634.1"/>
    <property type="molecule type" value="Genomic_DNA"/>
</dbReference>
<dbReference type="InterPro" id="IPR029052">
    <property type="entry name" value="Metallo-depent_PP-like"/>
</dbReference>
<sequence length="178" mass="19814">MNILGVISDTHGLLREDAVALFQGVDHIVHAGDIGNPTVIERLERVAPVSAIRGNVDVEPWASMFPDTLQVTLFGQKIFVIHDRKDMTFAPAMMGINLVISGHSHRASIESRDDVIYLNPGSAGPRRFRLPITLAMVQIIHGRLVPKITRLPQIFTEAVSMSDKGRERTVSFWRPKND</sequence>
<dbReference type="GO" id="GO:0016787">
    <property type="term" value="F:hydrolase activity"/>
    <property type="evidence" value="ECO:0007669"/>
    <property type="project" value="UniProtKB-UniRule"/>
</dbReference>
<dbReference type="RefSeq" id="WP_106726552.1">
    <property type="nucleotide sequence ID" value="NZ_PXYL01000017.1"/>
</dbReference>
<reference evidence="4 5" key="1">
    <citation type="submission" date="2018-03" db="EMBL/GenBank/DDBJ databases">
        <title>The draft genome of Mesorhizobium soli JCM 19897.</title>
        <authorList>
            <person name="Li L."/>
            <person name="Liu L."/>
            <person name="Liang L."/>
            <person name="Wang T."/>
            <person name="Zhang X."/>
        </authorList>
    </citation>
    <scope>NUCLEOTIDE SEQUENCE [LARGE SCALE GENOMIC DNA]</scope>
    <source>
        <strain evidence="4 5">JCM 19897</strain>
    </source>
</reference>
<keyword evidence="5" id="KW-1185">Reference proteome</keyword>
<comment type="caution">
    <text evidence="4">The sequence shown here is derived from an EMBL/GenBank/DDBJ whole genome shotgun (WGS) entry which is preliminary data.</text>
</comment>
<dbReference type="Gene3D" id="3.60.21.10">
    <property type="match status" value="1"/>
</dbReference>
<dbReference type="Pfam" id="PF12850">
    <property type="entry name" value="Metallophos_2"/>
    <property type="match status" value="1"/>
</dbReference>
<accession>A0A2P7S2E1</accession>
<dbReference type="NCBIfam" id="TIGR00040">
    <property type="entry name" value="yfcE"/>
    <property type="match status" value="1"/>
</dbReference>
<organism evidence="4 5">
    <name type="scientific">Pseudaminobacter soli</name>
    <name type="common">ex Li et al. 2025</name>
    <dbReference type="NCBI Taxonomy" id="1295366"/>
    <lineage>
        <taxon>Bacteria</taxon>
        <taxon>Pseudomonadati</taxon>
        <taxon>Pseudomonadota</taxon>
        <taxon>Alphaproteobacteria</taxon>
        <taxon>Hyphomicrobiales</taxon>
        <taxon>Phyllobacteriaceae</taxon>
        <taxon>Pseudaminobacter</taxon>
    </lineage>
</organism>
<evidence type="ECO:0000313" key="4">
    <source>
        <dbReference type="EMBL" id="PSJ56634.1"/>
    </source>
</evidence>
<dbReference type="GO" id="GO:0046872">
    <property type="term" value="F:metal ion binding"/>
    <property type="evidence" value="ECO:0007669"/>
    <property type="project" value="UniProtKB-KW"/>
</dbReference>
<comment type="similarity">
    <text evidence="1 2">Belongs to the metallophosphoesterase superfamily. YfcE family.</text>
</comment>